<accession>A0A8S5SEJ8</accession>
<organism evidence="1">
    <name type="scientific">Siphoviridae sp. ctnpt50</name>
    <dbReference type="NCBI Taxonomy" id="2827941"/>
    <lineage>
        <taxon>Viruses</taxon>
        <taxon>Duplodnaviria</taxon>
        <taxon>Heunggongvirae</taxon>
        <taxon>Uroviricota</taxon>
        <taxon>Caudoviricetes</taxon>
    </lineage>
</organism>
<evidence type="ECO:0000313" key="1">
    <source>
        <dbReference type="EMBL" id="DAF49095.1"/>
    </source>
</evidence>
<sequence>MADQFYKLFEKYGLVFEMYNYWNGNTYEI</sequence>
<reference evidence="1" key="1">
    <citation type="journal article" date="2021" name="Proc. Natl. Acad. Sci. U.S.A.">
        <title>A Catalog of Tens of Thousands of Viruses from Human Metagenomes Reveals Hidden Associations with Chronic Diseases.</title>
        <authorList>
            <person name="Tisza M.J."/>
            <person name="Buck C.B."/>
        </authorList>
    </citation>
    <scope>NUCLEOTIDE SEQUENCE</scope>
    <source>
        <strain evidence="1">Ctnpt50</strain>
    </source>
</reference>
<dbReference type="EMBL" id="BK032577">
    <property type="protein sequence ID" value="DAF49095.1"/>
    <property type="molecule type" value="Genomic_DNA"/>
</dbReference>
<protein>
    <submittedName>
        <fullName evidence="1">Nucleolysin TIA-1 isoform p40</fullName>
    </submittedName>
</protein>
<name>A0A8S5SEJ8_9CAUD</name>
<proteinExistence type="predicted"/>